<feature type="domain" description="Reverse transcriptase zinc-binding" evidence="1">
    <location>
        <begin position="55"/>
        <end position="130"/>
    </location>
</feature>
<reference evidence="2" key="2">
    <citation type="journal article" date="2024" name="Plant">
        <title>Genomic evolution and insights into agronomic trait innovations of Sesamum species.</title>
        <authorList>
            <person name="Miao H."/>
            <person name="Wang L."/>
            <person name="Qu L."/>
            <person name="Liu H."/>
            <person name="Sun Y."/>
            <person name="Le M."/>
            <person name="Wang Q."/>
            <person name="Wei S."/>
            <person name="Zheng Y."/>
            <person name="Lin W."/>
            <person name="Duan Y."/>
            <person name="Cao H."/>
            <person name="Xiong S."/>
            <person name="Wang X."/>
            <person name="Wei L."/>
            <person name="Li C."/>
            <person name="Ma Q."/>
            <person name="Ju M."/>
            <person name="Zhao R."/>
            <person name="Li G."/>
            <person name="Mu C."/>
            <person name="Tian Q."/>
            <person name="Mei H."/>
            <person name="Zhang T."/>
            <person name="Gao T."/>
            <person name="Zhang H."/>
        </authorList>
    </citation>
    <scope>NUCLEOTIDE SEQUENCE</scope>
    <source>
        <strain evidence="2">G02</strain>
    </source>
</reference>
<reference evidence="2" key="1">
    <citation type="submission" date="2020-06" db="EMBL/GenBank/DDBJ databases">
        <authorList>
            <person name="Li T."/>
            <person name="Hu X."/>
            <person name="Zhang T."/>
            <person name="Song X."/>
            <person name="Zhang H."/>
            <person name="Dai N."/>
            <person name="Sheng W."/>
            <person name="Hou X."/>
            <person name="Wei L."/>
        </authorList>
    </citation>
    <scope>NUCLEOTIDE SEQUENCE</scope>
    <source>
        <strain evidence="2">G02</strain>
        <tissue evidence="2">Leaf</tissue>
    </source>
</reference>
<dbReference type="AlphaFoldDB" id="A0AAW2N998"/>
<name>A0AAW2N998_SESRA</name>
<proteinExistence type="predicted"/>
<comment type="caution">
    <text evidence="2">The sequence shown here is derived from an EMBL/GenBank/DDBJ whole genome shotgun (WGS) entry which is preliminary data.</text>
</comment>
<evidence type="ECO:0000313" key="2">
    <source>
        <dbReference type="EMBL" id="KAL0340087.1"/>
    </source>
</evidence>
<sequence>MLATTLRISVIVKRNKYLGLHAVGGRSKGEMVAGIRKKVVKGIQGWNAKFLSSAISPVQGRVSAWSFLWSRKIPNKVKVFGWRLFHDALPIVSNLEQRRMDVEDLSPSCKLPGESLVRCFISCSFIHQVWAISLLPYWTIFNFEGSLEGWLQDVCSTLPADAID</sequence>
<accession>A0AAW2N998</accession>
<gene>
    <name evidence="2" type="ORF">Sradi_4525500</name>
</gene>
<evidence type="ECO:0000259" key="1">
    <source>
        <dbReference type="Pfam" id="PF13966"/>
    </source>
</evidence>
<protein>
    <recommendedName>
        <fullName evidence="1">Reverse transcriptase zinc-binding domain-containing protein</fullName>
    </recommendedName>
</protein>
<dbReference type="InterPro" id="IPR026960">
    <property type="entry name" value="RVT-Znf"/>
</dbReference>
<organism evidence="2">
    <name type="scientific">Sesamum radiatum</name>
    <name type="common">Black benniseed</name>
    <dbReference type="NCBI Taxonomy" id="300843"/>
    <lineage>
        <taxon>Eukaryota</taxon>
        <taxon>Viridiplantae</taxon>
        <taxon>Streptophyta</taxon>
        <taxon>Embryophyta</taxon>
        <taxon>Tracheophyta</taxon>
        <taxon>Spermatophyta</taxon>
        <taxon>Magnoliopsida</taxon>
        <taxon>eudicotyledons</taxon>
        <taxon>Gunneridae</taxon>
        <taxon>Pentapetalae</taxon>
        <taxon>asterids</taxon>
        <taxon>lamiids</taxon>
        <taxon>Lamiales</taxon>
        <taxon>Pedaliaceae</taxon>
        <taxon>Sesamum</taxon>
    </lineage>
</organism>
<dbReference type="EMBL" id="JACGWJ010000020">
    <property type="protein sequence ID" value="KAL0340087.1"/>
    <property type="molecule type" value="Genomic_DNA"/>
</dbReference>
<dbReference type="Pfam" id="PF13966">
    <property type="entry name" value="zf-RVT"/>
    <property type="match status" value="1"/>
</dbReference>